<dbReference type="EMBL" id="AAILSW010000013">
    <property type="protein sequence ID" value="ECF6074073.1"/>
    <property type="molecule type" value="Genomic_DNA"/>
</dbReference>
<name>A0A5Y2SEG8_SALHO</name>
<dbReference type="Proteomes" id="UP000839836">
    <property type="component" value="Unassembled WGS sequence"/>
</dbReference>
<protein>
    <submittedName>
        <fullName evidence="1">SOS response-associated peptidase</fullName>
    </submittedName>
</protein>
<evidence type="ECO:0000313" key="1">
    <source>
        <dbReference type="EMBL" id="ECF6074073.1"/>
    </source>
</evidence>
<sequence length="44" mass="4941">MCGRFAQFHSRDEFLAALQLETQVIATDGGIPRYNISLVLKSRS</sequence>
<proteinExistence type="predicted"/>
<comment type="caution">
    <text evidence="1">The sequence shown here is derived from an EMBL/GenBank/DDBJ whole genome shotgun (WGS) entry which is preliminary data.</text>
</comment>
<reference evidence="1" key="1">
    <citation type="submission" date="2019-07" db="EMBL/GenBank/DDBJ databases">
        <authorList>
            <person name="Ashton P.M."/>
            <person name="Dallman T."/>
            <person name="Nair S."/>
            <person name="De Pinna E."/>
            <person name="Peters T."/>
            <person name="Grant K."/>
        </authorList>
    </citation>
    <scope>NUCLEOTIDE SEQUENCE [LARGE SCALE GENOMIC DNA]</scope>
    <source>
        <strain evidence="1">674345</strain>
    </source>
</reference>
<organism evidence="1">
    <name type="scientific">Salmonella houtenae</name>
    <dbReference type="NCBI Taxonomy" id="59205"/>
    <lineage>
        <taxon>Bacteria</taxon>
        <taxon>Pseudomonadati</taxon>
        <taxon>Pseudomonadota</taxon>
        <taxon>Gammaproteobacteria</taxon>
        <taxon>Enterobacterales</taxon>
        <taxon>Enterobacteriaceae</taxon>
        <taxon>Salmonella</taxon>
    </lineage>
</organism>
<accession>A0A5Y2SEG8</accession>
<gene>
    <name evidence="1" type="ORF">FNH47_08420</name>
</gene>
<dbReference type="AlphaFoldDB" id="A0A5Y2SEG8"/>